<feature type="domain" description="DUSP" evidence="2">
    <location>
        <begin position="267"/>
        <end position="388"/>
    </location>
</feature>
<keyword evidence="1" id="KW-0175">Coiled coil</keyword>
<protein>
    <recommendedName>
        <fullName evidence="2">DUSP domain-containing protein</fullName>
    </recommendedName>
</protein>
<reference evidence="4" key="2">
    <citation type="submission" date="2021-07" db="EMBL/GenBank/DDBJ databases">
        <authorList>
            <person name="Fletcher K."/>
        </authorList>
    </citation>
    <scope>NUCLEOTIDE SEQUENCE</scope>
    <source>
        <strain evidence="4">SF5</strain>
    </source>
</reference>
<accession>A0A976IAW8</accession>
<reference evidence="4 5" key="1">
    <citation type="journal article" date="2021" name="Genome Biol.">
        <title>AFLAP: assembly-free linkage analysis pipeline using k-mers from genome sequencing data.</title>
        <authorList>
            <person name="Fletcher K."/>
            <person name="Zhang L."/>
            <person name="Gil J."/>
            <person name="Han R."/>
            <person name="Cavanaugh K."/>
            <person name="Michelmore R."/>
        </authorList>
    </citation>
    <scope>NUCLEOTIDE SEQUENCE [LARGE SCALE GENOMIC DNA]</scope>
    <source>
        <strain evidence="4 5">SF5</strain>
    </source>
</reference>
<dbReference type="EMBL" id="SHOA02000002">
    <property type="protein sequence ID" value="TDH64790.1"/>
    <property type="molecule type" value="Genomic_DNA"/>
</dbReference>
<sequence length="419" mass="47415">MEHLPDGLLAHLFSLLPSRDVLQIACTCQALSPSSPCVQLALERVITRCSRLSSVTSFLQASSTHWPRSPSVLRGAEVLYIKNLLACSTIRSFEDKDLCSPRSVVVSRAWLTAFKKRSQDFEQYLLQFRQTKRQQRRQNAAKKKDKTMYDRLGIATNSSLIEAGAMIVCAHNVLLPAVQCVGRNRRAIISGEMYREIVAYAPELRGFTLGSCRDCPKCVLEQDTRELEAEEKKRTRFENEIAGSEEMLELLERKNGFPKTLFSPVENGSRRQQQLAPHLSVGGKSKYATYFLVPKKWLNKWRKFVRSQGKDAPGPVLNAELVCLSHQRTIVPPYISMFLSGFSLEQSLKATQAHGSIPARQYEIVTFSEWEALYNRYCAEFAVGFDVINGAYYWRTQECQICNYGIGGGSSSSQRNSRR</sequence>
<dbReference type="GeneID" id="94345462"/>
<organism evidence="4 5">
    <name type="scientific">Bremia lactucae</name>
    <name type="common">Lettuce downy mildew</name>
    <dbReference type="NCBI Taxonomy" id="4779"/>
    <lineage>
        <taxon>Eukaryota</taxon>
        <taxon>Sar</taxon>
        <taxon>Stramenopiles</taxon>
        <taxon>Oomycota</taxon>
        <taxon>Peronosporomycetes</taxon>
        <taxon>Peronosporales</taxon>
        <taxon>Peronosporaceae</taxon>
        <taxon>Bremia</taxon>
    </lineage>
</organism>
<evidence type="ECO:0000256" key="1">
    <source>
        <dbReference type="SAM" id="Coils"/>
    </source>
</evidence>
<dbReference type="InterPro" id="IPR035927">
    <property type="entry name" value="DUSP-like_sf"/>
</dbReference>
<proteinExistence type="predicted"/>
<evidence type="ECO:0000313" key="3">
    <source>
        <dbReference type="EMBL" id="TDH64790.1"/>
    </source>
</evidence>
<keyword evidence="5" id="KW-1185">Reference proteome</keyword>
<evidence type="ECO:0000313" key="5">
    <source>
        <dbReference type="Proteomes" id="UP000294530"/>
    </source>
</evidence>
<evidence type="ECO:0000259" key="2">
    <source>
        <dbReference type="PROSITE" id="PS51283"/>
    </source>
</evidence>
<dbReference type="Pfam" id="PF06337">
    <property type="entry name" value="DUSP"/>
    <property type="match status" value="1"/>
</dbReference>
<dbReference type="AlphaFoldDB" id="A0A976IAW8"/>
<gene>
    <name evidence="4" type="ORF">CCR75_001690</name>
    <name evidence="3" type="ORF">CCR75_001691</name>
</gene>
<dbReference type="PROSITE" id="PS51283">
    <property type="entry name" value="DUSP"/>
    <property type="match status" value="1"/>
</dbReference>
<dbReference type="OrthoDB" id="58216at2759"/>
<dbReference type="InterPro" id="IPR006615">
    <property type="entry name" value="Pept_C19_DUSP"/>
</dbReference>
<dbReference type="GO" id="GO:0004843">
    <property type="term" value="F:cysteine-type deubiquitinase activity"/>
    <property type="evidence" value="ECO:0007669"/>
    <property type="project" value="InterPro"/>
</dbReference>
<comment type="caution">
    <text evidence="4">The sequence shown here is derived from an EMBL/GenBank/DDBJ whole genome shotgun (WGS) entry which is preliminary data.</text>
</comment>
<dbReference type="InterPro" id="IPR036047">
    <property type="entry name" value="F-box-like_dom_sf"/>
</dbReference>
<dbReference type="Gene3D" id="3.30.2230.10">
    <property type="entry name" value="DUSP-like"/>
    <property type="match status" value="1"/>
</dbReference>
<dbReference type="KEGG" id="blac:94345462"/>
<feature type="coiled-coil region" evidence="1">
    <location>
        <begin position="220"/>
        <end position="254"/>
    </location>
</feature>
<dbReference type="Proteomes" id="UP000294530">
    <property type="component" value="Unassembled WGS sequence"/>
</dbReference>
<dbReference type="SUPFAM" id="SSF81383">
    <property type="entry name" value="F-box domain"/>
    <property type="match status" value="1"/>
</dbReference>
<name>A0A976IAW8_BRELC</name>
<dbReference type="RefSeq" id="XP_067814358.1">
    <property type="nucleotide sequence ID" value="XM_067959791.1"/>
</dbReference>
<dbReference type="EMBL" id="SHOA02000002">
    <property type="protein sequence ID" value="TDH64859.1"/>
    <property type="molecule type" value="Genomic_DNA"/>
</dbReference>
<evidence type="ECO:0000313" key="4">
    <source>
        <dbReference type="EMBL" id="TDH64859.1"/>
    </source>
</evidence>
<dbReference type="SUPFAM" id="SSF143791">
    <property type="entry name" value="DUSP-like"/>
    <property type="match status" value="1"/>
</dbReference>